<evidence type="ECO:0000313" key="2">
    <source>
        <dbReference type="Proteomes" id="UP000010077"/>
    </source>
</evidence>
<dbReference type="AlphaFoldDB" id="K7YND8"/>
<dbReference type="KEGG" id="thal:A1OE_832"/>
<dbReference type="HOGENOM" id="CLU_3306452_0_0_5"/>
<evidence type="ECO:0000313" key="1">
    <source>
        <dbReference type="EMBL" id="AFX99017.1"/>
    </source>
</evidence>
<organism evidence="1 2">
    <name type="scientific">Candidatus Endolissoclinum faulkneri L2</name>
    <dbReference type="NCBI Taxonomy" id="1193729"/>
    <lineage>
        <taxon>Bacteria</taxon>
        <taxon>Pseudomonadati</taxon>
        <taxon>Pseudomonadota</taxon>
        <taxon>Alphaproteobacteria</taxon>
        <taxon>Rhodospirillales</taxon>
        <taxon>Rhodospirillaceae</taxon>
        <taxon>Candidatus Endolissoclinum</taxon>
    </lineage>
</organism>
<accession>K7YND8</accession>
<proteinExistence type="predicted"/>
<dbReference type="EMBL" id="CP003539">
    <property type="protein sequence ID" value="AFX99017.1"/>
    <property type="molecule type" value="Genomic_DNA"/>
</dbReference>
<keyword evidence="2" id="KW-1185">Reference proteome</keyword>
<sequence length="39" mass="4760">MLFYNLLSFPEEKLIVIPISILYIRKNDFFHKLKISLVY</sequence>
<gene>
    <name evidence="1" type="ORF">A1OE_832</name>
</gene>
<dbReference type="Proteomes" id="UP000010077">
    <property type="component" value="Chromosome"/>
</dbReference>
<protein>
    <submittedName>
        <fullName evidence="1">Uncharacterized protein</fullName>
    </submittedName>
</protein>
<name>K7YND8_9PROT</name>
<reference evidence="1 2" key="1">
    <citation type="journal article" date="2012" name="Proc. Natl. Acad. Sci. U.S.A.">
        <title>Genome streamlining and chemical defense in a coral reef symbiosis.</title>
        <authorList>
            <person name="Kwan J.C."/>
            <person name="Donia M.S."/>
            <person name="Han A.W."/>
            <person name="Hirose E."/>
            <person name="Haygood M.G."/>
            <person name="Schmidt E.W."/>
        </authorList>
    </citation>
    <scope>NUCLEOTIDE SEQUENCE [LARGE SCALE GENOMIC DNA]</scope>
    <source>
        <strain evidence="1 2">L2</strain>
    </source>
</reference>